<dbReference type="InterPro" id="IPR001509">
    <property type="entry name" value="Epimerase_deHydtase"/>
</dbReference>
<name>A0A382D499_9ZZZZ</name>
<sequence length="313" mass="34679">MVDFRILITGGGGLIGTASRNYFESRGWTVRTLDIKSSDLDGREIDYVGDLVEMDNLEGILQGVNGVLHLAAVSRVIDAELDKDECTRVNVYGTERLLKAASMAGCKWFIFGSSREVYGEPTIFPVSEEHGVNPINHYGHAKVLGENMVRNHCEANGMVQSILRFSNVYGHPRDHHTRLINAFIRQALLNRPLEIHGGGQIFDFTFIDDTVTAIFAAAEKLQVDCQNLPPMHILPGEPVGIEELAALIIEITESDSEVVHTPGRDYDVETFHGSPVRMQESLNFSCQTNIRIGLEQSIELFESEIQANGGLIQ</sequence>
<dbReference type="Pfam" id="PF01370">
    <property type="entry name" value="Epimerase"/>
    <property type="match status" value="1"/>
</dbReference>
<protein>
    <recommendedName>
        <fullName evidence="1">NAD-dependent epimerase/dehydratase domain-containing protein</fullName>
    </recommendedName>
</protein>
<evidence type="ECO:0000313" key="2">
    <source>
        <dbReference type="EMBL" id="SVB33145.1"/>
    </source>
</evidence>
<dbReference type="SUPFAM" id="SSF51735">
    <property type="entry name" value="NAD(P)-binding Rossmann-fold domains"/>
    <property type="match status" value="1"/>
</dbReference>
<accession>A0A382D499</accession>
<dbReference type="InterPro" id="IPR050177">
    <property type="entry name" value="Lipid_A_modif_metabolic_enz"/>
</dbReference>
<dbReference type="InterPro" id="IPR036291">
    <property type="entry name" value="NAD(P)-bd_dom_sf"/>
</dbReference>
<evidence type="ECO:0000259" key="1">
    <source>
        <dbReference type="Pfam" id="PF01370"/>
    </source>
</evidence>
<dbReference type="Gene3D" id="3.40.50.720">
    <property type="entry name" value="NAD(P)-binding Rossmann-like Domain"/>
    <property type="match status" value="1"/>
</dbReference>
<reference evidence="2" key="1">
    <citation type="submission" date="2018-05" db="EMBL/GenBank/DDBJ databases">
        <authorList>
            <person name="Lanie J.A."/>
            <person name="Ng W.-L."/>
            <person name="Kazmierczak K.M."/>
            <person name="Andrzejewski T.M."/>
            <person name="Davidsen T.M."/>
            <person name="Wayne K.J."/>
            <person name="Tettelin H."/>
            <person name="Glass J.I."/>
            <person name="Rusch D."/>
            <person name="Podicherti R."/>
            <person name="Tsui H.-C.T."/>
            <person name="Winkler M.E."/>
        </authorList>
    </citation>
    <scope>NUCLEOTIDE SEQUENCE</scope>
</reference>
<dbReference type="PANTHER" id="PTHR43245">
    <property type="entry name" value="BIFUNCTIONAL POLYMYXIN RESISTANCE PROTEIN ARNA"/>
    <property type="match status" value="1"/>
</dbReference>
<organism evidence="2">
    <name type="scientific">marine metagenome</name>
    <dbReference type="NCBI Taxonomy" id="408172"/>
    <lineage>
        <taxon>unclassified sequences</taxon>
        <taxon>metagenomes</taxon>
        <taxon>ecological metagenomes</taxon>
    </lineage>
</organism>
<dbReference type="EMBL" id="UINC01037528">
    <property type="protein sequence ID" value="SVB33145.1"/>
    <property type="molecule type" value="Genomic_DNA"/>
</dbReference>
<feature type="domain" description="NAD-dependent epimerase/dehydratase" evidence="1">
    <location>
        <begin position="6"/>
        <end position="221"/>
    </location>
</feature>
<proteinExistence type="predicted"/>
<dbReference type="AlphaFoldDB" id="A0A382D499"/>
<gene>
    <name evidence="2" type="ORF">METZ01_LOCUS185999</name>
</gene>